<dbReference type="RefSeq" id="WP_145226090.1">
    <property type="nucleotide sequence ID" value="NZ_CP036343.1"/>
</dbReference>
<proteinExistence type="predicted"/>
<gene>
    <name evidence="1" type="ORF">Pan161_19190</name>
</gene>
<evidence type="ECO:0000313" key="2">
    <source>
        <dbReference type="Proteomes" id="UP000316855"/>
    </source>
</evidence>
<dbReference type="Proteomes" id="UP000316855">
    <property type="component" value="Chromosome"/>
</dbReference>
<accession>A0A517VBA8</accession>
<reference evidence="1 2" key="1">
    <citation type="submission" date="2019-02" db="EMBL/GenBank/DDBJ databases">
        <title>Deep-cultivation of Planctomycetes and their phenomic and genomic characterization uncovers novel biology.</title>
        <authorList>
            <person name="Wiegand S."/>
            <person name="Jogler M."/>
            <person name="Boedeker C."/>
            <person name="Pinto D."/>
            <person name="Vollmers J."/>
            <person name="Rivas-Marin E."/>
            <person name="Kohn T."/>
            <person name="Peeters S.H."/>
            <person name="Heuer A."/>
            <person name="Rast P."/>
            <person name="Oberbeckmann S."/>
            <person name="Bunk B."/>
            <person name="Jeske O."/>
            <person name="Meyerdierks A."/>
            <person name="Storesund J.E."/>
            <person name="Kallscheuer N."/>
            <person name="Luecker S."/>
            <person name="Lage O.M."/>
            <person name="Pohl T."/>
            <person name="Merkel B.J."/>
            <person name="Hornburger P."/>
            <person name="Mueller R.-W."/>
            <person name="Bruemmer F."/>
            <person name="Labrenz M."/>
            <person name="Spormann A.M."/>
            <person name="Op den Camp H."/>
            <person name="Overmann J."/>
            <person name="Amann R."/>
            <person name="Jetten M.S.M."/>
            <person name="Mascher T."/>
            <person name="Medema M.H."/>
            <person name="Devos D.P."/>
            <person name="Kaster A.-K."/>
            <person name="Ovreas L."/>
            <person name="Rohde M."/>
            <person name="Galperin M.Y."/>
            <person name="Jogler C."/>
        </authorList>
    </citation>
    <scope>NUCLEOTIDE SEQUENCE [LARGE SCALE GENOMIC DNA]</scope>
    <source>
        <strain evidence="1 2">Pan161</strain>
    </source>
</reference>
<protein>
    <submittedName>
        <fullName evidence="1">Uncharacterized protein</fullName>
    </submittedName>
</protein>
<dbReference type="OrthoDB" id="2452999at2"/>
<dbReference type="KEGG" id="gax:Pan161_19190"/>
<dbReference type="EMBL" id="CP036343">
    <property type="protein sequence ID" value="QDT90269.1"/>
    <property type="molecule type" value="Genomic_DNA"/>
</dbReference>
<organism evidence="1 2">
    <name type="scientific">Gimesia algae</name>
    <dbReference type="NCBI Taxonomy" id="2527971"/>
    <lineage>
        <taxon>Bacteria</taxon>
        <taxon>Pseudomonadati</taxon>
        <taxon>Planctomycetota</taxon>
        <taxon>Planctomycetia</taxon>
        <taxon>Planctomycetales</taxon>
        <taxon>Planctomycetaceae</taxon>
        <taxon>Gimesia</taxon>
    </lineage>
</organism>
<name>A0A517VBA8_9PLAN</name>
<keyword evidence="2" id="KW-1185">Reference proteome</keyword>
<sequence>MSEEILRRRIKLADHHQPTGKTRHYFGAAAEEMMPPAELKIVQYPHSPGFYLLYCDPYGVEMTDTFHEAIEKAVAQAEWEFRVREDEWEVISRM</sequence>
<evidence type="ECO:0000313" key="1">
    <source>
        <dbReference type="EMBL" id="QDT90269.1"/>
    </source>
</evidence>
<dbReference type="AlphaFoldDB" id="A0A517VBA8"/>